<dbReference type="InterPro" id="IPR002110">
    <property type="entry name" value="Ankyrin_rpt"/>
</dbReference>
<dbReference type="GO" id="GO:0085020">
    <property type="term" value="P:protein K6-linked ubiquitination"/>
    <property type="evidence" value="ECO:0007669"/>
    <property type="project" value="TreeGrafter"/>
</dbReference>
<evidence type="ECO:0000256" key="2">
    <source>
        <dbReference type="ARBA" id="ARBA00023043"/>
    </source>
</evidence>
<keyword evidence="1" id="KW-0677">Repeat</keyword>
<dbReference type="EMBL" id="HBEO01018241">
    <property type="protein sequence ID" value="CAD8487730.1"/>
    <property type="molecule type" value="Transcribed_RNA"/>
</dbReference>
<feature type="repeat" description="ANK" evidence="3">
    <location>
        <begin position="159"/>
        <end position="191"/>
    </location>
</feature>
<name>A0A7S0ELX9_9CRYP</name>
<dbReference type="PROSITE" id="PS50088">
    <property type="entry name" value="ANK_REPEAT"/>
    <property type="match status" value="3"/>
</dbReference>
<evidence type="ECO:0000256" key="4">
    <source>
        <dbReference type="SAM" id="SignalP"/>
    </source>
</evidence>
<dbReference type="GO" id="GO:0004842">
    <property type="term" value="F:ubiquitin-protein transferase activity"/>
    <property type="evidence" value="ECO:0007669"/>
    <property type="project" value="TreeGrafter"/>
</dbReference>
<evidence type="ECO:0000256" key="3">
    <source>
        <dbReference type="PROSITE-ProRule" id="PRU00023"/>
    </source>
</evidence>
<accession>A0A7S0ELX9</accession>
<organism evidence="5">
    <name type="scientific">Hanusia phi</name>
    <dbReference type="NCBI Taxonomy" id="3032"/>
    <lineage>
        <taxon>Eukaryota</taxon>
        <taxon>Cryptophyceae</taxon>
        <taxon>Pyrenomonadales</taxon>
        <taxon>Geminigeraceae</taxon>
        <taxon>Hanusia</taxon>
    </lineage>
</organism>
<feature type="signal peptide" evidence="4">
    <location>
        <begin position="1"/>
        <end position="22"/>
    </location>
</feature>
<dbReference type="SUPFAM" id="SSF48403">
    <property type="entry name" value="Ankyrin repeat"/>
    <property type="match status" value="1"/>
</dbReference>
<dbReference type="SMART" id="SM00248">
    <property type="entry name" value="ANK"/>
    <property type="match status" value="4"/>
</dbReference>
<dbReference type="PANTHER" id="PTHR24171:SF8">
    <property type="entry name" value="BRCA1-ASSOCIATED RING DOMAIN PROTEIN 1"/>
    <property type="match status" value="1"/>
</dbReference>
<protein>
    <submittedName>
        <fullName evidence="5">Uncharacterized protein</fullName>
    </submittedName>
</protein>
<feature type="repeat" description="ANK" evidence="3">
    <location>
        <begin position="192"/>
        <end position="224"/>
    </location>
</feature>
<sequence>MWDRRLASSYLVLLYVLSLAACQVWSASKDLSHDRRLIPGSSLRVRGGLDPRKRLLLDNMAGSHEAERAERVLEMMKKSTLSEVVGRIETCLLARNGSYMSVLDLADAEVSEELLEALVLGEEDLQTRLLHAVLNWDVTSVEVCLRLGADVDRRLVKSYNDSLLHLAVKRSSAECVASLLDHGARINVQNALGKTPLHHGVAMPRKEILELLLERGSDMELRDEEGATALWTAVAYRMVESVKILMAAGASPHVRDGNGTSLLEHARSRPDMPAAILDLIEAGARTSSH</sequence>
<dbReference type="PANTHER" id="PTHR24171">
    <property type="entry name" value="ANKYRIN REPEAT DOMAIN-CONTAINING PROTEIN 39-RELATED"/>
    <property type="match status" value="1"/>
</dbReference>
<reference evidence="5" key="1">
    <citation type="submission" date="2021-01" db="EMBL/GenBank/DDBJ databases">
        <authorList>
            <person name="Corre E."/>
            <person name="Pelletier E."/>
            <person name="Niang G."/>
            <person name="Scheremetjew M."/>
            <person name="Finn R."/>
            <person name="Kale V."/>
            <person name="Holt S."/>
            <person name="Cochrane G."/>
            <person name="Meng A."/>
            <person name="Brown T."/>
            <person name="Cohen L."/>
        </authorList>
    </citation>
    <scope>NUCLEOTIDE SEQUENCE</scope>
    <source>
        <strain evidence="5">CCMP325</strain>
    </source>
</reference>
<feature type="repeat" description="ANK" evidence="3">
    <location>
        <begin position="225"/>
        <end position="257"/>
    </location>
</feature>
<keyword evidence="4" id="KW-0732">Signal</keyword>
<evidence type="ECO:0000256" key="1">
    <source>
        <dbReference type="ARBA" id="ARBA00022737"/>
    </source>
</evidence>
<dbReference type="PROSITE" id="PS51257">
    <property type="entry name" value="PROKAR_LIPOPROTEIN"/>
    <property type="match status" value="1"/>
</dbReference>
<evidence type="ECO:0000313" key="5">
    <source>
        <dbReference type="EMBL" id="CAD8487730.1"/>
    </source>
</evidence>
<keyword evidence="2 3" id="KW-0040">ANK repeat</keyword>
<dbReference type="AlphaFoldDB" id="A0A7S0ELX9"/>
<dbReference type="PROSITE" id="PS50297">
    <property type="entry name" value="ANK_REP_REGION"/>
    <property type="match status" value="2"/>
</dbReference>
<gene>
    <name evidence="5" type="ORF">HPHI1048_LOCUS12439</name>
</gene>
<feature type="chain" id="PRO_5030943729" evidence="4">
    <location>
        <begin position="23"/>
        <end position="289"/>
    </location>
</feature>
<dbReference type="Gene3D" id="1.25.40.20">
    <property type="entry name" value="Ankyrin repeat-containing domain"/>
    <property type="match status" value="1"/>
</dbReference>
<proteinExistence type="predicted"/>
<dbReference type="Pfam" id="PF12796">
    <property type="entry name" value="Ank_2"/>
    <property type="match status" value="1"/>
</dbReference>
<dbReference type="InterPro" id="IPR036770">
    <property type="entry name" value="Ankyrin_rpt-contain_sf"/>
</dbReference>